<sequence>MAISLALPGAAITRAAWKAALSFEREDRESRAKDVGRIVGRILGLFMWTITDLGEAKTKGRQQVWYFNDSCDDWDDINVDININTTAQGLYRRLRLSSPAATMSKKLPMPLSLTTDDIAIRARTLGNA</sequence>
<proteinExistence type="predicted"/>
<keyword evidence="2" id="KW-1185">Reference proteome</keyword>
<evidence type="ECO:0000313" key="2">
    <source>
        <dbReference type="Proteomes" id="UP000007115"/>
    </source>
</evidence>
<dbReference type="InParanoid" id="G9MIC2"/>
<comment type="caution">
    <text evidence="1">The sequence shown here is derived from an EMBL/GenBank/DDBJ whole genome shotgun (WGS) entry which is preliminary data.</text>
</comment>
<dbReference type="EMBL" id="ABDF02000003">
    <property type="protein sequence ID" value="EHK25239.1"/>
    <property type="molecule type" value="Genomic_DNA"/>
</dbReference>
<name>G9MIC2_HYPVG</name>
<dbReference type="VEuPathDB" id="FungiDB:TRIVIDRAFT_219019"/>
<organism evidence="1 2">
    <name type="scientific">Hypocrea virens (strain Gv29-8 / FGSC 10586)</name>
    <name type="common">Gliocladium virens</name>
    <name type="synonym">Trichoderma virens</name>
    <dbReference type="NCBI Taxonomy" id="413071"/>
    <lineage>
        <taxon>Eukaryota</taxon>
        <taxon>Fungi</taxon>
        <taxon>Dikarya</taxon>
        <taxon>Ascomycota</taxon>
        <taxon>Pezizomycotina</taxon>
        <taxon>Sordariomycetes</taxon>
        <taxon>Hypocreomycetidae</taxon>
        <taxon>Hypocreales</taxon>
        <taxon>Hypocreaceae</taxon>
        <taxon>Trichoderma</taxon>
    </lineage>
</organism>
<evidence type="ECO:0000313" key="1">
    <source>
        <dbReference type="EMBL" id="EHK25239.1"/>
    </source>
</evidence>
<dbReference type="AlphaFoldDB" id="G9MIC2"/>
<dbReference type="Proteomes" id="UP000007115">
    <property type="component" value="Unassembled WGS sequence"/>
</dbReference>
<gene>
    <name evidence="1" type="ORF">TRIVIDRAFT_219019</name>
</gene>
<dbReference type="GeneID" id="25791383"/>
<dbReference type="HOGENOM" id="CLU_1959882_0_0_1"/>
<dbReference type="RefSeq" id="XP_013959450.1">
    <property type="nucleotide sequence ID" value="XM_014103975.1"/>
</dbReference>
<reference evidence="1 2" key="1">
    <citation type="journal article" date="2011" name="Genome Biol.">
        <title>Comparative genome sequence analysis underscores mycoparasitism as the ancestral life style of Trichoderma.</title>
        <authorList>
            <person name="Kubicek C.P."/>
            <person name="Herrera-Estrella A."/>
            <person name="Seidl-Seiboth V."/>
            <person name="Martinez D.A."/>
            <person name="Druzhinina I.S."/>
            <person name="Thon M."/>
            <person name="Zeilinger S."/>
            <person name="Casas-Flores S."/>
            <person name="Horwitz B.A."/>
            <person name="Mukherjee P.K."/>
            <person name="Mukherjee M."/>
            <person name="Kredics L."/>
            <person name="Alcaraz L.D."/>
            <person name="Aerts A."/>
            <person name="Antal Z."/>
            <person name="Atanasova L."/>
            <person name="Cervantes-Badillo M.G."/>
            <person name="Challacombe J."/>
            <person name="Chertkov O."/>
            <person name="McCluskey K."/>
            <person name="Coulpier F."/>
            <person name="Deshpande N."/>
            <person name="von Doehren H."/>
            <person name="Ebbole D.J."/>
            <person name="Esquivel-Naranjo E.U."/>
            <person name="Fekete E."/>
            <person name="Flipphi M."/>
            <person name="Glaser F."/>
            <person name="Gomez-Rodriguez E.Y."/>
            <person name="Gruber S."/>
            <person name="Han C."/>
            <person name="Henrissat B."/>
            <person name="Hermosa R."/>
            <person name="Hernandez-Onate M."/>
            <person name="Karaffa L."/>
            <person name="Kosti I."/>
            <person name="Le Crom S."/>
            <person name="Lindquist E."/>
            <person name="Lucas S."/>
            <person name="Luebeck M."/>
            <person name="Luebeck P.S."/>
            <person name="Margeot A."/>
            <person name="Metz B."/>
            <person name="Misra M."/>
            <person name="Nevalainen H."/>
            <person name="Omann M."/>
            <person name="Packer N."/>
            <person name="Perrone G."/>
            <person name="Uresti-Rivera E.E."/>
            <person name="Salamov A."/>
            <person name="Schmoll M."/>
            <person name="Seiboth B."/>
            <person name="Shapiro H."/>
            <person name="Sukno S."/>
            <person name="Tamayo-Ramos J.A."/>
            <person name="Tisch D."/>
            <person name="Wiest A."/>
            <person name="Wilkinson H.H."/>
            <person name="Zhang M."/>
            <person name="Coutinho P.M."/>
            <person name="Kenerley C.M."/>
            <person name="Monte E."/>
            <person name="Baker S.E."/>
            <person name="Grigoriev I.V."/>
        </authorList>
    </citation>
    <scope>NUCLEOTIDE SEQUENCE [LARGE SCALE GENOMIC DNA]</scope>
    <source>
        <strain evidence="2">Gv29-8 / FGSC 10586</strain>
    </source>
</reference>
<accession>G9MIC2</accession>
<protein>
    <submittedName>
        <fullName evidence="1">Uncharacterized protein</fullName>
    </submittedName>
</protein>